<dbReference type="AlphaFoldDB" id="A0A538S6F3"/>
<reference evidence="3 4" key="1">
    <citation type="journal article" date="2019" name="Nat. Microbiol.">
        <title>Mediterranean grassland soil C-N compound turnover is dependent on rainfall and depth, and is mediated by genomically divergent microorganisms.</title>
        <authorList>
            <person name="Diamond S."/>
            <person name="Andeer P.F."/>
            <person name="Li Z."/>
            <person name="Crits-Christoph A."/>
            <person name="Burstein D."/>
            <person name="Anantharaman K."/>
            <person name="Lane K.R."/>
            <person name="Thomas B.C."/>
            <person name="Pan C."/>
            <person name="Northen T.R."/>
            <person name="Banfield J.F."/>
        </authorList>
    </citation>
    <scope>NUCLEOTIDE SEQUENCE [LARGE SCALE GENOMIC DNA]</scope>
    <source>
        <strain evidence="3">WS_1</strain>
    </source>
</reference>
<evidence type="ECO:0000313" key="3">
    <source>
        <dbReference type="EMBL" id="TMQ46906.1"/>
    </source>
</evidence>
<accession>A0A538S6F3</accession>
<dbReference type="InterPro" id="IPR036661">
    <property type="entry name" value="Luciferase-like_sf"/>
</dbReference>
<evidence type="ECO:0000256" key="1">
    <source>
        <dbReference type="ARBA" id="ARBA00023002"/>
    </source>
</evidence>
<organism evidence="3 4">
    <name type="scientific">Eiseniibacteriota bacterium</name>
    <dbReference type="NCBI Taxonomy" id="2212470"/>
    <lineage>
        <taxon>Bacteria</taxon>
        <taxon>Candidatus Eiseniibacteriota</taxon>
    </lineage>
</organism>
<dbReference type="InterPro" id="IPR011251">
    <property type="entry name" value="Luciferase-like_dom"/>
</dbReference>
<feature type="domain" description="Luciferase-like" evidence="2">
    <location>
        <begin position="224"/>
        <end position="331"/>
    </location>
</feature>
<keyword evidence="1" id="KW-0560">Oxidoreductase</keyword>
<feature type="domain" description="Luciferase-like" evidence="2">
    <location>
        <begin position="44"/>
        <end position="206"/>
    </location>
</feature>
<dbReference type="GO" id="GO:0016705">
    <property type="term" value="F:oxidoreductase activity, acting on paired donors, with incorporation or reduction of molecular oxygen"/>
    <property type="evidence" value="ECO:0007669"/>
    <property type="project" value="InterPro"/>
</dbReference>
<dbReference type="PANTHER" id="PTHR43244">
    <property type="match status" value="1"/>
</dbReference>
<comment type="caution">
    <text evidence="3">The sequence shown here is derived from an EMBL/GenBank/DDBJ whole genome shotgun (WGS) entry which is preliminary data.</text>
</comment>
<gene>
    <name evidence="3" type="ORF">E6K71_11400</name>
</gene>
<dbReference type="PANTHER" id="PTHR43244:SF1">
    <property type="entry name" value="5,10-METHYLENETETRAHYDROMETHANOPTERIN REDUCTASE"/>
    <property type="match status" value="1"/>
</dbReference>
<dbReference type="Proteomes" id="UP000316292">
    <property type="component" value="Unassembled WGS sequence"/>
</dbReference>
<sequence>MGRPGGRHSVGGELLFTPRHDRRTLVARPSFGLILTNRAVVLGKVSVRDLIDLTVEAETSGAFDTVWAGDSLLAKPRLESVTLLSALAGVTARVRLGVGCMATFVHRHPVLLAHQWASLDVLSGGRAWLAVCLGGPDEASAAQALEHAAMSIRASERVGRLEEGILILRKLFHEDKASHQGRFYHFEGVTIQPRPVQDPCPIWIASNPTGLTWKGGASASDAVVERSYRRVARLADGWMTNKLSPDEFRHQWGRIAAMAREEGRDPARLDSALYHNININEDRQAALEESKAFLDTYYTSRFSPAFVEGWTVAGSPKQCVAELAAYAEAGVGHMALRLTSWDQRGQLGRFLGEVAPAFRGSR</sequence>
<dbReference type="Gene3D" id="3.20.20.30">
    <property type="entry name" value="Luciferase-like domain"/>
    <property type="match status" value="1"/>
</dbReference>
<evidence type="ECO:0000313" key="4">
    <source>
        <dbReference type="Proteomes" id="UP000316292"/>
    </source>
</evidence>
<name>A0A538S6F3_UNCEI</name>
<dbReference type="InterPro" id="IPR050564">
    <property type="entry name" value="F420-G6PD/mer"/>
</dbReference>
<evidence type="ECO:0000259" key="2">
    <source>
        <dbReference type="Pfam" id="PF00296"/>
    </source>
</evidence>
<dbReference type="Pfam" id="PF00296">
    <property type="entry name" value="Bac_luciferase"/>
    <property type="match status" value="2"/>
</dbReference>
<dbReference type="EMBL" id="VBOR01000139">
    <property type="protein sequence ID" value="TMQ46906.1"/>
    <property type="molecule type" value="Genomic_DNA"/>
</dbReference>
<proteinExistence type="predicted"/>
<dbReference type="SUPFAM" id="SSF51679">
    <property type="entry name" value="Bacterial luciferase-like"/>
    <property type="match status" value="1"/>
</dbReference>
<protein>
    <submittedName>
        <fullName evidence="3">LLM class flavin-dependent oxidoreductase</fullName>
    </submittedName>
</protein>